<protein>
    <recommendedName>
        <fullName evidence="11">Potassium channel domain-containing protein</fullName>
    </recommendedName>
</protein>
<keyword evidence="3 8" id="KW-0812">Transmembrane</keyword>
<evidence type="ECO:0000256" key="7">
    <source>
        <dbReference type="ARBA" id="ARBA00023303"/>
    </source>
</evidence>
<evidence type="ECO:0000256" key="1">
    <source>
        <dbReference type="ARBA" id="ARBA00004141"/>
    </source>
</evidence>
<feature type="region of interest" description="Disordered" evidence="9">
    <location>
        <begin position="654"/>
        <end position="720"/>
    </location>
</feature>
<dbReference type="AlphaFoldDB" id="A0A016SYE5"/>
<feature type="region of interest" description="Disordered" evidence="9">
    <location>
        <begin position="732"/>
        <end position="801"/>
    </location>
</feature>
<dbReference type="PRINTS" id="PR01333">
    <property type="entry name" value="2POREKCHANEL"/>
</dbReference>
<dbReference type="OrthoDB" id="297496at2759"/>
<dbReference type="STRING" id="53326.A0A016SYE5"/>
<feature type="domain" description="Potassium channel" evidence="11">
    <location>
        <begin position="322"/>
        <end position="379"/>
    </location>
</feature>
<feature type="transmembrane region" description="Helical" evidence="10">
    <location>
        <begin position="221"/>
        <end position="241"/>
    </location>
</feature>
<feature type="transmembrane region" description="Helical" evidence="10">
    <location>
        <begin position="325"/>
        <end position="346"/>
    </location>
</feature>
<feature type="transmembrane region" description="Helical" evidence="10">
    <location>
        <begin position="449"/>
        <end position="468"/>
    </location>
</feature>
<organism evidence="12 13">
    <name type="scientific">Ancylostoma ceylanicum</name>
    <dbReference type="NCBI Taxonomy" id="53326"/>
    <lineage>
        <taxon>Eukaryota</taxon>
        <taxon>Metazoa</taxon>
        <taxon>Ecdysozoa</taxon>
        <taxon>Nematoda</taxon>
        <taxon>Chromadorea</taxon>
        <taxon>Rhabditida</taxon>
        <taxon>Rhabditina</taxon>
        <taxon>Rhabditomorpha</taxon>
        <taxon>Strongyloidea</taxon>
        <taxon>Ancylostomatidae</taxon>
        <taxon>Ancylostomatinae</taxon>
        <taxon>Ancylostoma</taxon>
    </lineage>
</organism>
<feature type="compositionally biased region" description="Low complexity" evidence="9">
    <location>
        <begin position="771"/>
        <end position="781"/>
    </location>
</feature>
<feature type="domain" description="Potassium channel" evidence="11">
    <location>
        <begin position="453"/>
        <end position="522"/>
    </location>
</feature>
<feature type="compositionally biased region" description="Basic and acidic residues" evidence="9">
    <location>
        <begin position="551"/>
        <end position="563"/>
    </location>
</feature>
<dbReference type="InterPro" id="IPR013099">
    <property type="entry name" value="K_chnl_dom"/>
</dbReference>
<sequence length="801" mass="91531">MDVSEKVATYPLLYNERVIQVKTSIRALLELDLFKWTMIKSYKDSKITRILLDKLTHSGQLNFVSRMQDDVERCAKQWYQDEVQDMSRRHPIRRYRPGLDEDQTRDAMKVLEKFVRKKYRNSVLVGTNEYDLNSELLTPQPPPSRPVSGFQFPRFPSRQFTFDQSTVGQESRPPLVPTYTFDFTEHSVKDEIKYDKSKETKAAYISRVIQYFYNNLGLKHLALILILILYALIGGLIFMLIELPEQERMEKEFLKDSRQRHSQLASFLLQSLYSSGCLKELRTRQDSETQIVHENSLCAITLRPLLQSYDESIRKMLAPHVQWKWDYWNSVYYAGTIFTTIGYGNITCRTPTGRLLTILYALFGIPMMLAVLNVIGKALFGHAQASYMFVRRRFRRRLRQFKKSRGMNRAGTIDTLTTDDVHADTKPNVEEDPSTADDSGLFETFPMSLAILLVFIYMFLCSVLFSVWEQWDFFTAVYFSFISMSTVGFGDVIPGSPRYACVFFAFYFVGLALFSMCYAIIQVRWENQYMWALQLIDQEHQELMDHQEAIEEHEKEDKDKKSTADNASSIRWRSTRRDSSDSDDETRTEDLSSADRNRCSTVLLDSKDLPVIPPPVLGVFLSRTISTRQKGKLTRSESTLSRRVSRSFLSGTTSENFSQVDNKSPWLSVSTEQSISPGPSGPRSASSATSLVQRGPTGHKLSAINEVSDEDTLQSRRGSSLKKLQRLEAVEIETPQTPVVTIEGDGSGQFWGGELDATETTPLSPQDEENSASTSQGSGSSRRPKPPTSLNLRYKAAPDNK</sequence>
<keyword evidence="5 8" id="KW-0406">Ion transport</keyword>
<keyword evidence="7 8" id="KW-0407">Ion channel</keyword>
<feature type="transmembrane region" description="Helical" evidence="10">
    <location>
        <begin position="474"/>
        <end position="493"/>
    </location>
</feature>
<dbReference type="PANTHER" id="PTHR11003">
    <property type="entry name" value="POTASSIUM CHANNEL, SUBFAMILY K"/>
    <property type="match status" value="1"/>
</dbReference>
<feature type="transmembrane region" description="Helical" evidence="10">
    <location>
        <begin position="500"/>
        <end position="521"/>
    </location>
</feature>
<feature type="compositionally biased region" description="Low complexity" evidence="9">
    <location>
        <begin position="674"/>
        <end position="690"/>
    </location>
</feature>
<evidence type="ECO:0000256" key="4">
    <source>
        <dbReference type="ARBA" id="ARBA00022989"/>
    </source>
</evidence>
<keyword evidence="4 10" id="KW-1133">Transmembrane helix</keyword>
<dbReference type="SUPFAM" id="SSF81324">
    <property type="entry name" value="Voltage-gated potassium channels"/>
    <property type="match status" value="2"/>
</dbReference>
<dbReference type="Proteomes" id="UP000024635">
    <property type="component" value="Unassembled WGS sequence"/>
</dbReference>
<accession>A0A016SYE5</accession>
<keyword evidence="2 8" id="KW-0813">Transport</keyword>
<dbReference type="EMBL" id="JARK01001497">
    <property type="protein sequence ID" value="EYB95354.1"/>
    <property type="molecule type" value="Genomic_DNA"/>
</dbReference>
<comment type="subcellular location">
    <subcellularLocation>
        <location evidence="1">Membrane</location>
        <topology evidence="1">Multi-pass membrane protein</topology>
    </subcellularLocation>
</comment>
<dbReference type="InterPro" id="IPR003280">
    <property type="entry name" value="2pore_dom_K_chnl"/>
</dbReference>
<dbReference type="Pfam" id="PF07885">
    <property type="entry name" value="Ion_trans_2"/>
    <property type="match status" value="2"/>
</dbReference>
<reference evidence="13" key="1">
    <citation type="journal article" date="2015" name="Nat. Genet.">
        <title>The genome and transcriptome of the zoonotic hookworm Ancylostoma ceylanicum identify infection-specific gene families.</title>
        <authorList>
            <person name="Schwarz E.M."/>
            <person name="Hu Y."/>
            <person name="Antoshechkin I."/>
            <person name="Miller M.M."/>
            <person name="Sternberg P.W."/>
            <person name="Aroian R.V."/>
        </authorList>
    </citation>
    <scope>NUCLEOTIDE SEQUENCE</scope>
    <source>
        <strain evidence="13">HY135</strain>
    </source>
</reference>
<name>A0A016SYE5_9BILA</name>
<feature type="transmembrane region" description="Helical" evidence="10">
    <location>
        <begin position="358"/>
        <end position="390"/>
    </location>
</feature>
<evidence type="ECO:0000256" key="9">
    <source>
        <dbReference type="SAM" id="MobiDB-lite"/>
    </source>
</evidence>
<evidence type="ECO:0000256" key="8">
    <source>
        <dbReference type="RuleBase" id="RU003857"/>
    </source>
</evidence>
<feature type="compositionally biased region" description="Polar residues" evidence="9">
    <location>
        <begin position="654"/>
        <end position="673"/>
    </location>
</feature>
<dbReference type="PANTHER" id="PTHR11003:SF335">
    <property type="entry name" value="POTASSIUM CHANNEL DOMAIN-CONTAINING PROTEIN"/>
    <property type="match status" value="1"/>
</dbReference>
<evidence type="ECO:0000256" key="6">
    <source>
        <dbReference type="ARBA" id="ARBA00023136"/>
    </source>
</evidence>
<evidence type="ECO:0000256" key="3">
    <source>
        <dbReference type="ARBA" id="ARBA00022692"/>
    </source>
</evidence>
<evidence type="ECO:0000256" key="10">
    <source>
        <dbReference type="SAM" id="Phobius"/>
    </source>
</evidence>
<feature type="region of interest" description="Disordered" evidence="9">
    <location>
        <begin position="551"/>
        <end position="592"/>
    </location>
</feature>
<evidence type="ECO:0000256" key="2">
    <source>
        <dbReference type="ARBA" id="ARBA00022448"/>
    </source>
</evidence>
<dbReference type="GO" id="GO:0015271">
    <property type="term" value="F:outward rectifier potassium channel activity"/>
    <property type="evidence" value="ECO:0007669"/>
    <property type="project" value="TreeGrafter"/>
</dbReference>
<evidence type="ECO:0000313" key="13">
    <source>
        <dbReference type="Proteomes" id="UP000024635"/>
    </source>
</evidence>
<dbReference type="GO" id="GO:0005886">
    <property type="term" value="C:plasma membrane"/>
    <property type="evidence" value="ECO:0007669"/>
    <property type="project" value="TreeGrafter"/>
</dbReference>
<dbReference type="GO" id="GO:0022841">
    <property type="term" value="F:potassium ion leak channel activity"/>
    <property type="evidence" value="ECO:0007669"/>
    <property type="project" value="TreeGrafter"/>
</dbReference>
<evidence type="ECO:0000313" key="12">
    <source>
        <dbReference type="EMBL" id="EYB95354.1"/>
    </source>
</evidence>
<dbReference type="GO" id="GO:0030322">
    <property type="term" value="P:stabilization of membrane potential"/>
    <property type="evidence" value="ECO:0007669"/>
    <property type="project" value="TreeGrafter"/>
</dbReference>
<comment type="similarity">
    <text evidence="8">Belongs to the two pore domain potassium channel (TC 1.A.1.8) family.</text>
</comment>
<gene>
    <name evidence="12" type="primary">Acey_s0161.g3387</name>
    <name evidence="12" type="ORF">Y032_0161g3387</name>
</gene>
<comment type="caution">
    <text evidence="12">The sequence shown here is derived from an EMBL/GenBank/DDBJ whole genome shotgun (WGS) entry which is preliminary data.</text>
</comment>
<proteinExistence type="inferred from homology"/>
<dbReference type="Gene3D" id="1.10.287.70">
    <property type="match status" value="1"/>
</dbReference>
<evidence type="ECO:0000259" key="11">
    <source>
        <dbReference type="Pfam" id="PF07885"/>
    </source>
</evidence>
<evidence type="ECO:0000256" key="5">
    <source>
        <dbReference type="ARBA" id="ARBA00023065"/>
    </source>
</evidence>
<keyword evidence="6 10" id="KW-0472">Membrane</keyword>
<keyword evidence="13" id="KW-1185">Reference proteome</keyword>